<evidence type="ECO:0000313" key="2">
    <source>
        <dbReference type="EMBL" id="GAA4454783.1"/>
    </source>
</evidence>
<dbReference type="InterPro" id="IPR009057">
    <property type="entry name" value="Homeodomain-like_sf"/>
</dbReference>
<evidence type="ECO:0000259" key="1">
    <source>
        <dbReference type="Pfam" id="PF06056"/>
    </source>
</evidence>
<dbReference type="PANTHER" id="PTHR33293:SF2">
    <property type="entry name" value="TRANSPOSASE"/>
    <property type="match status" value="1"/>
</dbReference>
<accession>A0ABP8MTW3</accession>
<dbReference type="Pfam" id="PF06056">
    <property type="entry name" value="Terminase_5"/>
    <property type="match status" value="1"/>
</dbReference>
<sequence>MKCVKCNSEDYTKNGIVKGIQRYKCKICGYNFTVERKSTAISPDKKRTALILYLEGLRVTTIGQMLHVSHVSVLNWVKRYCKNMQELWDEDPHKKMEQQ</sequence>
<proteinExistence type="predicted"/>
<dbReference type="InterPro" id="IPR051354">
    <property type="entry name" value="Transposase_27_IS1"/>
</dbReference>
<feature type="domain" description="Terminase ATPase subunit N-terminal" evidence="1">
    <location>
        <begin position="44"/>
        <end position="83"/>
    </location>
</feature>
<dbReference type="InterPro" id="IPR010332">
    <property type="entry name" value="ATPase_terminase-su_N"/>
</dbReference>
<dbReference type="PANTHER" id="PTHR33293">
    <property type="entry name" value="INSERTION ELEMENT IS1 1 PROTEIN INSB-RELATED"/>
    <property type="match status" value="1"/>
</dbReference>
<dbReference type="RefSeq" id="WP_425568027.1">
    <property type="nucleotide sequence ID" value="NZ_BAABEZ010000022.1"/>
</dbReference>
<reference evidence="3" key="1">
    <citation type="journal article" date="2019" name="Int. J. Syst. Evol. Microbiol.">
        <title>The Global Catalogue of Microorganisms (GCM) 10K type strain sequencing project: providing services to taxonomists for standard genome sequencing and annotation.</title>
        <authorList>
            <consortium name="The Broad Institute Genomics Platform"/>
            <consortium name="The Broad Institute Genome Sequencing Center for Infectious Disease"/>
            <person name="Wu L."/>
            <person name="Ma J."/>
        </authorList>
    </citation>
    <scope>NUCLEOTIDE SEQUENCE [LARGE SCALE GENOMIC DNA]</scope>
    <source>
        <strain evidence="3">JCM 31921</strain>
    </source>
</reference>
<organism evidence="2 3">
    <name type="scientific">Rurimicrobium arvi</name>
    <dbReference type="NCBI Taxonomy" id="2049916"/>
    <lineage>
        <taxon>Bacteria</taxon>
        <taxon>Pseudomonadati</taxon>
        <taxon>Bacteroidota</taxon>
        <taxon>Chitinophagia</taxon>
        <taxon>Chitinophagales</taxon>
        <taxon>Chitinophagaceae</taxon>
        <taxon>Rurimicrobium</taxon>
    </lineage>
</organism>
<comment type="caution">
    <text evidence="2">The sequence shown here is derived from an EMBL/GenBank/DDBJ whole genome shotgun (WGS) entry which is preliminary data.</text>
</comment>
<dbReference type="Proteomes" id="UP001501410">
    <property type="component" value="Unassembled WGS sequence"/>
</dbReference>
<dbReference type="EMBL" id="BAABEZ010000022">
    <property type="protein sequence ID" value="GAA4454783.1"/>
    <property type="molecule type" value="Genomic_DNA"/>
</dbReference>
<evidence type="ECO:0000313" key="3">
    <source>
        <dbReference type="Proteomes" id="UP001501410"/>
    </source>
</evidence>
<dbReference type="SUPFAM" id="SSF46689">
    <property type="entry name" value="Homeodomain-like"/>
    <property type="match status" value="1"/>
</dbReference>
<name>A0ABP8MTW3_9BACT</name>
<gene>
    <name evidence="2" type="ORF">GCM10023092_17330</name>
</gene>
<protein>
    <recommendedName>
        <fullName evidence="1">Terminase ATPase subunit N-terminal domain-containing protein</fullName>
    </recommendedName>
</protein>
<keyword evidence="3" id="KW-1185">Reference proteome</keyword>